<dbReference type="STRING" id="1547283.A9C19_06285"/>
<keyword evidence="1" id="KW-0472">Membrane</keyword>
<evidence type="ECO:0000256" key="1">
    <source>
        <dbReference type="SAM" id="Phobius"/>
    </source>
</evidence>
<keyword evidence="3" id="KW-1185">Reference proteome</keyword>
<sequence>MKKKWIYLVFLAFFTSALFSYFTFNPVRESIIYFPIDDSITFTKASTSLELVGNEDDDEYLMEWDVHSQTDKEVYLRQDISLLFSNGKLIETLSEWEDQSQKIAQYKKISGEDSAHYEAISLHYGEIHLKDEIRSTQYMTSDQLYIIDSEFTNLFSFKSSQTEEEEEWEKILNKVTEQHLEYSWTELIDYFQIDSQDYFALPLSELAKYNSHSLLQLTKAQTKEVVGSLWEGLYKHYFLGIKTKEGKVLSPIGSTMPLILLANNHSHMLVLTQTEDGTPIKLVQKITFNQ</sequence>
<organism evidence="2 3">
    <name type="scientific">Bacillus weihaiensis</name>
    <dbReference type="NCBI Taxonomy" id="1547283"/>
    <lineage>
        <taxon>Bacteria</taxon>
        <taxon>Bacillati</taxon>
        <taxon>Bacillota</taxon>
        <taxon>Bacilli</taxon>
        <taxon>Bacillales</taxon>
        <taxon>Bacillaceae</taxon>
        <taxon>Bacillus</taxon>
    </lineage>
</organism>
<reference evidence="2 3" key="1">
    <citation type="journal article" date="2016" name="Sci. Rep.">
        <title>Complete genome sequence and transcriptomic analysis of a novel marine strain Bacillus weihaiensis reveals the mechanism of brown algae degradation.</title>
        <authorList>
            <person name="Zhu Y."/>
            <person name="Chen P."/>
            <person name="Bao Y."/>
            <person name="Men Y."/>
            <person name="Zeng Y."/>
            <person name="Yang J."/>
            <person name="Sun J."/>
            <person name="Sun Y."/>
        </authorList>
    </citation>
    <scope>NUCLEOTIDE SEQUENCE [LARGE SCALE GENOMIC DNA]</scope>
    <source>
        <strain evidence="2 3">Alg07</strain>
    </source>
</reference>
<dbReference type="KEGG" id="bwh:A9C19_06285"/>
<dbReference type="RefSeq" id="WP_072579175.1">
    <property type="nucleotide sequence ID" value="NZ_CP016020.1"/>
</dbReference>
<evidence type="ECO:0000313" key="2">
    <source>
        <dbReference type="EMBL" id="APH04386.1"/>
    </source>
</evidence>
<keyword evidence="1" id="KW-0812">Transmembrane</keyword>
<dbReference type="AlphaFoldDB" id="A0A1L3MPV9"/>
<dbReference type="Proteomes" id="UP000181936">
    <property type="component" value="Chromosome"/>
</dbReference>
<protein>
    <submittedName>
        <fullName evidence="2">Uncharacterized protein</fullName>
    </submittedName>
</protein>
<keyword evidence="1" id="KW-1133">Transmembrane helix</keyword>
<dbReference type="OrthoDB" id="2959394at2"/>
<accession>A0A1L3MPV9</accession>
<dbReference type="EMBL" id="CP016020">
    <property type="protein sequence ID" value="APH04386.1"/>
    <property type="molecule type" value="Genomic_DNA"/>
</dbReference>
<name>A0A1L3MPV9_9BACI</name>
<gene>
    <name evidence="2" type="ORF">A9C19_06285</name>
</gene>
<evidence type="ECO:0000313" key="3">
    <source>
        <dbReference type="Proteomes" id="UP000181936"/>
    </source>
</evidence>
<feature type="transmembrane region" description="Helical" evidence="1">
    <location>
        <begin position="5"/>
        <end position="24"/>
    </location>
</feature>
<proteinExistence type="predicted"/>